<gene>
    <name evidence="1" type="ORF">JOB18_039905</name>
</gene>
<evidence type="ECO:0000313" key="2">
    <source>
        <dbReference type="Proteomes" id="UP000693946"/>
    </source>
</evidence>
<organism evidence="1 2">
    <name type="scientific">Solea senegalensis</name>
    <name type="common">Senegalese sole</name>
    <dbReference type="NCBI Taxonomy" id="28829"/>
    <lineage>
        <taxon>Eukaryota</taxon>
        <taxon>Metazoa</taxon>
        <taxon>Chordata</taxon>
        <taxon>Craniata</taxon>
        <taxon>Vertebrata</taxon>
        <taxon>Euteleostomi</taxon>
        <taxon>Actinopterygii</taxon>
        <taxon>Neopterygii</taxon>
        <taxon>Teleostei</taxon>
        <taxon>Neoteleostei</taxon>
        <taxon>Acanthomorphata</taxon>
        <taxon>Carangaria</taxon>
        <taxon>Pleuronectiformes</taxon>
        <taxon>Pleuronectoidei</taxon>
        <taxon>Soleidae</taxon>
        <taxon>Solea</taxon>
    </lineage>
</organism>
<proteinExistence type="predicted"/>
<keyword evidence="2" id="KW-1185">Reference proteome</keyword>
<reference evidence="1 2" key="1">
    <citation type="journal article" date="2021" name="Sci. Rep.">
        <title>Chromosome anchoring in Senegalese sole (Solea senegalensis) reveals sex-associated markers and genome rearrangements in flatfish.</title>
        <authorList>
            <person name="Guerrero-Cozar I."/>
            <person name="Gomez-Garrido J."/>
            <person name="Berbel C."/>
            <person name="Martinez-Blanch J.F."/>
            <person name="Alioto T."/>
            <person name="Claros M.G."/>
            <person name="Gagnaire P.A."/>
            <person name="Manchado M."/>
        </authorList>
    </citation>
    <scope>NUCLEOTIDE SEQUENCE [LARGE SCALE GENOMIC DNA]</scope>
    <source>
        <strain evidence="1">Sse05_10M</strain>
    </source>
</reference>
<name>A0AAV6SI34_SOLSE</name>
<dbReference type="EMBL" id="JAGKHQ010000005">
    <property type="protein sequence ID" value="KAG7516742.1"/>
    <property type="molecule type" value="Genomic_DNA"/>
</dbReference>
<protein>
    <submittedName>
        <fullName evidence="1">Uncharacterized protein</fullName>
    </submittedName>
</protein>
<dbReference type="AlphaFoldDB" id="A0AAV6SI34"/>
<accession>A0AAV6SI34</accession>
<comment type="caution">
    <text evidence="1">The sequence shown here is derived from an EMBL/GenBank/DDBJ whole genome shotgun (WGS) entry which is preliminary data.</text>
</comment>
<sequence>MSDDEITDMIHGLALECSQLCLAPHFSWWIGSRHTVETDRVRRDFLPQNCKLPGLHCSVSVSPDVVYRYEVMASS</sequence>
<dbReference type="Proteomes" id="UP000693946">
    <property type="component" value="Linkage Group LG13"/>
</dbReference>
<evidence type="ECO:0000313" key="1">
    <source>
        <dbReference type="EMBL" id="KAG7516742.1"/>
    </source>
</evidence>